<evidence type="ECO:0000256" key="2">
    <source>
        <dbReference type="ARBA" id="ARBA00022679"/>
    </source>
</evidence>
<dbReference type="PANTHER" id="PTHR22916:SF51">
    <property type="entry name" value="GLYCOSYLTRANSFERASE EPSH-RELATED"/>
    <property type="match status" value="1"/>
</dbReference>
<feature type="domain" description="Glycosyltransferase 2-like" evidence="3">
    <location>
        <begin position="6"/>
        <end position="153"/>
    </location>
</feature>
<protein>
    <recommendedName>
        <fullName evidence="3">Glycosyltransferase 2-like domain-containing protein</fullName>
    </recommendedName>
</protein>
<dbReference type="RefSeq" id="WP_087256946.1">
    <property type="nucleotide sequence ID" value="NZ_NFLB01000009.1"/>
</dbReference>
<gene>
    <name evidence="4" type="ORF">B5E91_08995</name>
</gene>
<dbReference type="AlphaFoldDB" id="A0A1Y4QHS4"/>
<dbReference type="GO" id="GO:0016757">
    <property type="term" value="F:glycosyltransferase activity"/>
    <property type="evidence" value="ECO:0007669"/>
    <property type="project" value="UniProtKB-KW"/>
</dbReference>
<comment type="caution">
    <text evidence="4">The sequence shown here is derived from an EMBL/GenBank/DDBJ whole genome shotgun (WGS) entry which is preliminary data.</text>
</comment>
<dbReference type="SUPFAM" id="SSF53448">
    <property type="entry name" value="Nucleotide-diphospho-sugar transferases"/>
    <property type="match status" value="1"/>
</dbReference>
<name>A0A1Y4QHS4_9FIRM</name>
<evidence type="ECO:0000313" key="4">
    <source>
        <dbReference type="EMBL" id="OUQ04806.1"/>
    </source>
</evidence>
<evidence type="ECO:0000313" key="5">
    <source>
        <dbReference type="Proteomes" id="UP000196258"/>
    </source>
</evidence>
<dbReference type="PANTHER" id="PTHR22916">
    <property type="entry name" value="GLYCOSYLTRANSFERASE"/>
    <property type="match status" value="1"/>
</dbReference>
<dbReference type="InterPro" id="IPR001173">
    <property type="entry name" value="Glyco_trans_2-like"/>
</dbReference>
<proteinExistence type="predicted"/>
<accession>A0A1Y4QHS4</accession>
<organism evidence="4 5">
    <name type="scientific">Thomasclavelia spiroformis</name>
    <dbReference type="NCBI Taxonomy" id="29348"/>
    <lineage>
        <taxon>Bacteria</taxon>
        <taxon>Bacillati</taxon>
        <taxon>Bacillota</taxon>
        <taxon>Erysipelotrichia</taxon>
        <taxon>Erysipelotrichales</taxon>
        <taxon>Coprobacillaceae</taxon>
        <taxon>Thomasclavelia</taxon>
    </lineage>
</organism>
<keyword evidence="1" id="KW-0328">Glycosyltransferase</keyword>
<dbReference type="InterPro" id="IPR029044">
    <property type="entry name" value="Nucleotide-diphossugar_trans"/>
</dbReference>
<evidence type="ECO:0000256" key="1">
    <source>
        <dbReference type="ARBA" id="ARBA00022676"/>
    </source>
</evidence>
<dbReference type="Proteomes" id="UP000196258">
    <property type="component" value="Unassembled WGS sequence"/>
</dbReference>
<reference evidence="5" key="1">
    <citation type="submission" date="2017-04" db="EMBL/GenBank/DDBJ databases">
        <title>Function of individual gut microbiota members based on whole genome sequencing of pure cultures obtained from chicken caecum.</title>
        <authorList>
            <person name="Medvecky M."/>
            <person name="Cejkova D."/>
            <person name="Polansky O."/>
            <person name="Karasova D."/>
            <person name="Kubasova T."/>
            <person name="Cizek A."/>
            <person name="Rychlik I."/>
        </authorList>
    </citation>
    <scope>NUCLEOTIDE SEQUENCE [LARGE SCALE GENOMIC DNA]</scope>
    <source>
        <strain evidence="5">An149</strain>
    </source>
</reference>
<dbReference type="EMBL" id="NFLB01000009">
    <property type="protein sequence ID" value="OUQ04806.1"/>
    <property type="molecule type" value="Genomic_DNA"/>
</dbReference>
<dbReference type="Pfam" id="PF00535">
    <property type="entry name" value="Glycos_transf_2"/>
    <property type="match status" value="1"/>
</dbReference>
<dbReference type="CDD" id="cd00761">
    <property type="entry name" value="Glyco_tranf_GTA_type"/>
    <property type="match status" value="1"/>
</dbReference>
<sequence>MDNLVSIIVPLYNGEECIERCLSSLIQQTYRNIEVVVVNDGSNDSSELVLKKIMYRDNRIRLINKKNGGQSSARNLGLQNIKGDYVFFVDCDDYIEKDMIAEMLEYGAVNDLDIVISGMIFDYLDEKYIQKINFSRNYFSKDFSDMADIIYESCKNGLLYSPCNKLYKTNLIKNNEINFIGGTEPIEDIVFNCEYLKKVKSIGVLKKAYYHYIKTDKETTVNRYFENLNTLSKVRNDKLRELFKKMNMNKQEHLKWLDLEYIGGKSNCISNIYNLNSNYTSRMKTKYIKDNLLLDKNLFEAINNVNNELDYFDKKILVNLLKLRSAFFIRKCYDILFYMRYKNKKFYFLLRKMANKKKGGKYAS</sequence>
<keyword evidence="2" id="KW-0808">Transferase</keyword>
<evidence type="ECO:0000259" key="3">
    <source>
        <dbReference type="Pfam" id="PF00535"/>
    </source>
</evidence>
<dbReference type="Gene3D" id="3.90.550.10">
    <property type="entry name" value="Spore Coat Polysaccharide Biosynthesis Protein SpsA, Chain A"/>
    <property type="match status" value="1"/>
</dbReference>